<evidence type="ECO:0000313" key="6">
    <source>
        <dbReference type="EMBL" id="MCR9014846.1"/>
    </source>
</evidence>
<evidence type="ECO:0000256" key="5">
    <source>
        <dbReference type="ARBA" id="ARBA00023136"/>
    </source>
</evidence>
<dbReference type="GO" id="GO:0102031">
    <property type="term" value="F:4-acetamido-4,6-dideoxy-D-galactose transferase activity"/>
    <property type="evidence" value="ECO:0007669"/>
    <property type="project" value="UniProtKB-EC"/>
</dbReference>
<dbReference type="AlphaFoldDB" id="A0A9X2P325"/>
<dbReference type="Proteomes" id="UP001142175">
    <property type="component" value="Unassembled WGS sequence"/>
</dbReference>
<evidence type="ECO:0000313" key="7">
    <source>
        <dbReference type="Proteomes" id="UP001142175"/>
    </source>
</evidence>
<dbReference type="EMBL" id="JANSUY010000003">
    <property type="protein sequence ID" value="MCR9014846.1"/>
    <property type="molecule type" value="Genomic_DNA"/>
</dbReference>
<evidence type="ECO:0000256" key="4">
    <source>
        <dbReference type="ARBA" id="ARBA00022679"/>
    </source>
</evidence>
<dbReference type="GO" id="GO:0008417">
    <property type="term" value="F:fucosyltransferase activity"/>
    <property type="evidence" value="ECO:0007669"/>
    <property type="project" value="InterPro"/>
</dbReference>
<reference evidence="6" key="1">
    <citation type="submission" date="2022-08" db="EMBL/GenBank/DDBJ databases">
        <authorList>
            <person name="Zhang D."/>
        </authorList>
    </citation>
    <scope>NUCLEOTIDE SEQUENCE</scope>
    <source>
        <strain evidence="6">XJ19-11</strain>
    </source>
</reference>
<dbReference type="GO" id="GO:0009246">
    <property type="term" value="P:enterobacterial common antigen biosynthetic process"/>
    <property type="evidence" value="ECO:0007669"/>
    <property type="project" value="InterPro"/>
</dbReference>
<comment type="caution">
    <text evidence="6">The sequence shown here is derived from an EMBL/GenBank/DDBJ whole genome shotgun (WGS) entry which is preliminary data.</text>
</comment>
<keyword evidence="1" id="KW-1003">Cell membrane</keyword>
<proteinExistence type="predicted"/>
<gene>
    <name evidence="6" type="ORF">NU887_07330</name>
</gene>
<keyword evidence="7" id="KW-1185">Reference proteome</keyword>
<dbReference type="InterPro" id="IPR009993">
    <property type="entry name" value="WecF"/>
</dbReference>
<keyword evidence="3 6" id="KW-0328">Glycosyltransferase</keyword>
<dbReference type="RefSeq" id="WP_258422724.1">
    <property type="nucleotide sequence ID" value="NZ_JANSUY010000003.1"/>
</dbReference>
<evidence type="ECO:0000256" key="2">
    <source>
        <dbReference type="ARBA" id="ARBA00022519"/>
    </source>
</evidence>
<keyword evidence="2" id="KW-0997">Cell inner membrane</keyword>
<keyword evidence="4 6" id="KW-0808">Transferase</keyword>
<evidence type="ECO:0000256" key="1">
    <source>
        <dbReference type="ARBA" id="ARBA00022475"/>
    </source>
</evidence>
<name>A0A9X2P325_9BACT</name>
<dbReference type="EC" id="2.4.1.325" evidence="6"/>
<keyword evidence="5" id="KW-0472">Membrane</keyword>
<accession>A0A9X2P325</accession>
<organism evidence="6 7">
    <name type="scientific">Aquiflexum gelatinilyticum</name>
    <dbReference type="NCBI Taxonomy" id="2961943"/>
    <lineage>
        <taxon>Bacteria</taxon>
        <taxon>Pseudomonadati</taxon>
        <taxon>Bacteroidota</taxon>
        <taxon>Cytophagia</taxon>
        <taxon>Cytophagales</taxon>
        <taxon>Cyclobacteriaceae</taxon>
        <taxon>Aquiflexum</taxon>
    </lineage>
</organism>
<protein>
    <submittedName>
        <fullName evidence="6">TDP-N-acetylfucosamine:lipid II N-acetylfucosaminyltransferase</fullName>
        <ecNumber evidence="6">2.4.1.325</ecNumber>
    </submittedName>
</protein>
<sequence>MKRKLHIIRDHIFFDSVIRIFESIEPDLHEYYILSSRKELKYIKSKKVKFIRPAVLYYSFFILKFRFDSVIIHGLNSKFLGHFLINKCKNIKVLWIGWGFDYYDLIGEDLLKEKTKKMIGNEQYNFDLKVENRFLRFVNIPVDKKKLFMTVDYFAPVLESEYYLIKEKTFYKDLPLFLDWNYLTLEDDLIKGFEDLTIQGNNILVGNNANPFNNHLDAFTDIQGFSFSFENVICPLSYGDKSKNEIIISEGKRVFKERFYPITDFLKYEEYIKNIISCKFVFINSIKQNALGNIVVMLYLGAYVILDERNPVYVFFKKLGIQIYSIEEAKTGLFEVINLKRTRLVLKDIWGRDSIQIKSKALIQTLNN</sequence>
<dbReference type="Pfam" id="PF07429">
    <property type="entry name" value="Glyco_transf_56"/>
    <property type="match status" value="1"/>
</dbReference>
<evidence type="ECO:0000256" key="3">
    <source>
        <dbReference type="ARBA" id="ARBA00022676"/>
    </source>
</evidence>